<protein>
    <recommendedName>
        <fullName evidence="4">Mos1 transposase HTH domain-containing protein</fullName>
    </recommendedName>
</protein>
<sequence>MAADPTGLATRRGHPGDKSTRPRLAIHDEAPSLVTVCNWFNKFKTCRTNLSDDLFEERLLRRLPNTRSVLCGS</sequence>
<dbReference type="EMBL" id="BGZK01000995">
    <property type="protein sequence ID" value="GBP67885.1"/>
    <property type="molecule type" value="Genomic_DNA"/>
</dbReference>
<organism evidence="2 3">
    <name type="scientific">Eumeta variegata</name>
    <name type="common">Bagworm moth</name>
    <name type="synonym">Eumeta japonica</name>
    <dbReference type="NCBI Taxonomy" id="151549"/>
    <lineage>
        <taxon>Eukaryota</taxon>
        <taxon>Metazoa</taxon>
        <taxon>Ecdysozoa</taxon>
        <taxon>Arthropoda</taxon>
        <taxon>Hexapoda</taxon>
        <taxon>Insecta</taxon>
        <taxon>Pterygota</taxon>
        <taxon>Neoptera</taxon>
        <taxon>Endopterygota</taxon>
        <taxon>Lepidoptera</taxon>
        <taxon>Glossata</taxon>
        <taxon>Ditrysia</taxon>
        <taxon>Tineoidea</taxon>
        <taxon>Psychidae</taxon>
        <taxon>Oiketicinae</taxon>
        <taxon>Eumeta</taxon>
    </lineage>
</organism>
<proteinExistence type="predicted"/>
<dbReference type="AlphaFoldDB" id="A0A4C1Y0E9"/>
<gene>
    <name evidence="2" type="ORF">EVAR_38353_1</name>
</gene>
<evidence type="ECO:0000256" key="1">
    <source>
        <dbReference type="SAM" id="MobiDB-lite"/>
    </source>
</evidence>
<evidence type="ECO:0000313" key="3">
    <source>
        <dbReference type="Proteomes" id="UP000299102"/>
    </source>
</evidence>
<accession>A0A4C1Y0E9</accession>
<name>A0A4C1Y0E9_EUMVA</name>
<keyword evidence="3" id="KW-1185">Reference proteome</keyword>
<feature type="region of interest" description="Disordered" evidence="1">
    <location>
        <begin position="1"/>
        <end position="22"/>
    </location>
</feature>
<comment type="caution">
    <text evidence="2">The sequence shown here is derived from an EMBL/GenBank/DDBJ whole genome shotgun (WGS) entry which is preliminary data.</text>
</comment>
<evidence type="ECO:0008006" key="4">
    <source>
        <dbReference type="Google" id="ProtNLM"/>
    </source>
</evidence>
<reference evidence="2 3" key="1">
    <citation type="journal article" date="2019" name="Commun. Biol.">
        <title>The bagworm genome reveals a unique fibroin gene that provides high tensile strength.</title>
        <authorList>
            <person name="Kono N."/>
            <person name="Nakamura H."/>
            <person name="Ohtoshi R."/>
            <person name="Tomita M."/>
            <person name="Numata K."/>
            <person name="Arakawa K."/>
        </authorList>
    </citation>
    <scope>NUCLEOTIDE SEQUENCE [LARGE SCALE GENOMIC DNA]</scope>
</reference>
<evidence type="ECO:0000313" key="2">
    <source>
        <dbReference type="EMBL" id="GBP67885.1"/>
    </source>
</evidence>
<dbReference type="Proteomes" id="UP000299102">
    <property type="component" value="Unassembled WGS sequence"/>
</dbReference>